<dbReference type="InterPro" id="IPR001135">
    <property type="entry name" value="NADH_Q_OxRdtase_suD"/>
</dbReference>
<sequence>MNFIKCKTILSSFPRLNQHIRAKKWYPDSEFFEQFSGPVVYPDDITKWWKTPPYNPIKLPKERKIVNMVINFGPAHPAAHGCLRLLTELDGEIVKRLDPHIGLLHRGTEKLIEYKTYMQAMPYFDRLDYLSCMPNEHAYVLAVEKLLGIEVPRRAQYIRVLFSELTRLMNHLAATAFLTLDVGAITPLFWFFEEREKLYEICERACGARMHAGYFRVGGVSQV</sequence>
<evidence type="ECO:0000256" key="5">
    <source>
        <dbReference type="ARBA" id="ARBA00030505"/>
    </source>
</evidence>
<evidence type="ECO:0000256" key="2">
    <source>
        <dbReference type="ARBA" id="ARBA00022448"/>
    </source>
</evidence>
<keyword evidence="10" id="KW-1185">Reference proteome</keyword>
<dbReference type="Gene3D" id="1.10.645.10">
    <property type="entry name" value="Cytochrome-c3 Hydrogenase, chain B"/>
    <property type="match status" value="1"/>
</dbReference>
<organism evidence="9 10">
    <name type="scientific">Callosobruchus maculatus</name>
    <name type="common">Southern cowpea weevil</name>
    <name type="synonym">Pulse bruchid</name>
    <dbReference type="NCBI Taxonomy" id="64391"/>
    <lineage>
        <taxon>Eukaryota</taxon>
        <taxon>Metazoa</taxon>
        <taxon>Ecdysozoa</taxon>
        <taxon>Arthropoda</taxon>
        <taxon>Hexapoda</taxon>
        <taxon>Insecta</taxon>
        <taxon>Pterygota</taxon>
        <taxon>Neoptera</taxon>
        <taxon>Endopterygota</taxon>
        <taxon>Coleoptera</taxon>
        <taxon>Polyphaga</taxon>
        <taxon>Cucujiformia</taxon>
        <taxon>Chrysomeloidea</taxon>
        <taxon>Chrysomelidae</taxon>
        <taxon>Bruchinae</taxon>
        <taxon>Bruchini</taxon>
        <taxon>Callosobruchus</taxon>
    </lineage>
</organism>
<dbReference type="PANTHER" id="PTHR11993">
    <property type="entry name" value="NADH-UBIQUINONE OXIDOREDUCTASE 49 KDA SUBUNIT"/>
    <property type="match status" value="1"/>
</dbReference>
<dbReference type="Proteomes" id="UP000410492">
    <property type="component" value="Unassembled WGS sequence"/>
</dbReference>
<dbReference type="GO" id="GO:0005739">
    <property type="term" value="C:mitochondrion"/>
    <property type="evidence" value="ECO:0007669"/>
    <property type="project" value="GOC"/>
</dbReference>
<dbReference type="EMBL" id="CAACVG010011538">
    <property type="protein sequence ID" value="VEN58300.1"/>
    <property type="molecule type" value="Genomic_DNA"/>
</dbReference>
<keyword evidence="2 7" id="KW-0813">Transport</keyword>
<dbReference type="GO" id="GO:0048038">
    <property type="term" value="F:quinone binding"/>
    <property type="evidence" value="ECO:0007669"/>
    <property type="project" value="InterPro"/>
</dbReference>
<reference evidence="9 10" key="1">
    <citation type="submission" date="2019-01" db="EMBL/GenBank/DDBJ databases">
        <authorList>
            <person name="Sayadi A."/>
        </authorList>
    </citation>
    <scope>NUCLEOTIDE SEQUENCE [LARGE SCALE GENOMIC DNA]</scope>
</reference>
<keyword evidence="4 7" id="KW-0520">NAD</keyword>
<dbReference type="InterPro" id="IPR029014">
    <property type="entry name" value="NiFe-Hase_large"/>
</dbReference>
<comment type="similarity">
    <text evidence="1 7">Belongs to the complex I 49 kDa subunit family.</text>
</comment>
<name>A0A653DDK1_CALMS</name>
<proteinExistence type="inferred from homology"/>
<evidence type="ECO:0000256" key="6">
    <source>
        <dbReference type="ARBA" id="ARBA00031562"/>
    </source>
</evidence>
<accession>A0A653DDK1</accession>
<protein>
    <recommendedName>
        <fullName evidence="5">Complex I-49kD</fullName>
    </recommendedName>
    <alternativeName>
        <fullName evidence="6">NADH-ubiquinone oxidoreductase 49 kDa subunit</fullName>
    </alternativeName>
</protein>
<dbReference type="SUPFAM" id="SSF56762">
    <property type="entry name" value="HydB/Nqo4-like"/>
    <property type="match status" value="1"/>
</dbReference>
<dbReference type="AlphaFoldDB" id="A0A653DDK1"/>
<dbReference type="GO" id="GO:0006120">
    <property type="term" value="P:mitochondrial electron transport, NADH to ubiquinone"/>
    <property type="evidence" value="ECO:0007669"/>
    <property type="project" value="TreeGrafter"/>
</dbReference>
<evidence type="ECO:0000256" key="3">
    <source>
        <dbReference type="ARBA" id="ARBA00022967"/>
    </source>
</evidence>
<evidence type="ECO:0000256" key="7">
    <source>
        <dbReference type="RuleBase" id="RU003685"/>
    </source>
</evidence>
<dbReference type="GO" id="GO:0051287">
    <property type="term" value="F:NAD binding"/>
    <property type="evidence" value="ECO:0007669"/>
    <property type="project" value="InterPro"/>
</dbReference>
<keyword evidence="3 7" id="KW-1278">Translocase</keyword>
<evidence type="ECO:0000256" key="4">
    <source>
        <dbReference type="ARBA" id="ARBA00023027"/>
    </source>
</evidence>
<evidence type="ECO:0000313" key="10">
    <source>
        <dbReference type="Proteomes" id="UP000410492"/>
    </source>
</evidence>
<feature type="non-terminal residue" evidence="9">
    <location>
        <position position="223"/>
    </location>
</feature>
<feature type="domain" description="NADH-quinone oxidoreductase subunit D" evidence="8">
    <location>
        <begin position="181"/>
        <end position="222"/>
    </location>
</feature>
<evidence type="ECO:0000256" key="1">
    <source>
        <dbReference type="ARBA" id="ARBA00005769"/>
    </source>
</evidence>
<gene>
    <name evidence="9" type="ORF">CALMAC_LOCUS16693</name>
</gene>
<dbReference type="OrthoDB" id="1009at2759"/>
<dbReference type="PANTHER" id="PTHR11993:SF10">
    <property type="entry name" value="NADH DEHYDROGENASE [UBIQUINONE] IRON-SULFUR PROTEIN 2, MITOCHONDRIAL"/>
    <property type="match status" value="1"/>
</dbReference>
<dbReference type="Pfam" id="PF00346">
    <property type="entry name" value="Complex1_49kDa"/>
    <property type="match status" value="1"/>
</dbReference>
<dbReference type="InterPro" id="IPR014029">
    <property type="entry name" value="NADH_UbQ_OxRdtase_49kDa_CS"/>
</dbReference>
<evidence type="ECO:0000259" key="8">
    <source>
        <dbReference type="Pfam" id="PF00346"/>
    </source>
</evidence>
<evidence type="ECO:0000313" key="9">
    <source>
        <dbReference type="EMBL" id="VEN58300.1"/>
    </source>
</evidence>
<dbReference type="InterPro" id="IPR022885">
    <property type="entry name" value="NDH1_su_D/H"/>
</dbReference>
<dbReference type="PROSITE" id="PS00535">
    <property type="entry name" value="COMPLEX1_49K"/>
    <property type="match status" value="1"/>
</dbReference>
<dbReference type="GO" id="GO:0016651">
    <property type="term" value="F:oxidoreductase activity, acting on NAD(P)H"/>
    <property type="evidence" value="ECO:0007669"/>
    <property type="project" value="InterPro"/>
</dbReference>